<dbReference type="RefSeq" id="WP_054296938.1">
    <property type="nucleotide sequence ID" value="NZ_CP012752.1"/>
</dbReference>
<evidence type="ECO:0000256" key="1">
    <source>
        <dbReference type="ARBA" id="ARBA00023157"/>
    </source>
</evidence>
<dbReference type="AlphaFoldDB" id="A0A0N9I9H0"/>
<dbReference type="PROSITE" id="PS00134">
    <property type="entry name" value="TRYPSIN_HIS"/>
    <property type="match status" value="1"/>
</dbReference>
<dbReference type="InterPro" id="IPR043504">
    <property type="entry name" value="Peptidase_S1_PA_chymotrypsin"/>
</dbReference>
<dbReference type="Gene3D" id="2.60.40.10">
    <property type="entry name" value="Immunoglobulins"/>
    <property type="match status" value="2"/>
</dbReference>
<keyword evidence="1" id="KW-1015">Disulfide bond</keyword>
<dbReference type="InterPro" id="IPR009003">
    <property type="entry name" value="Peptidase_S1_PA"/>
</dbReference>
<dbReference type="GO" id="GO:0005975">
    <property type="term" value="P:carbohydrate metabolic process"/>
    <property type="evidence" value="ECO:0007669"/>
    <property type="project" value="UniProtKB-ARBA"/>
</dbReference>
<feature type="signal peptide" evidence="4">
    <location>
        <begin position="1"/>
        <end position="23"/>
    </location>
</feature>
<keyword evidence="2" id="KW-0645">Protease</keyword>
<evidence type="ECO:0000256" key="2">
    <source>
        <dbReference type="RuleBase" id="RU363034"/>
    </source>
</evidence>
<dbReference type="PROSITE" id="PS00135">
    <property type="entry name" value="TRYPSIN_SER"/>
    <property type="match status" value="1"/>
</dbReference>
<dbReference type="SMART" id="SM00020">
    <property type="entry name" value="Tryp_SPc"/>
    <property type="match status" value="1"/>
</dbReference>
<evidence type="ECO:0000259" key="5">
    <source>
        <dbReference type="PROSITE" id="PS50240"/>
    </source>
</evidence>
<dbReference type="SUPFAM" id="SSF50494">
    <property type="entry name" value="Trypsin-like serine proteases"/>
    <property type="match status" value="1"/>
</dbReference>
<feature type="region of interest" description="Disordered" evidence="3">
    <location>
        <begin position="296"/>
        <end position="320"/>
    </location>
</feature>
<evidence type="ECO:0000256" key="3">
    <source>
        <dbReference type="SAM" id="MobiDB-lite"/>
    </source>
</evidence>
<keyword evidence="7" id="KW-1185">Reference proteome</keyword>
<organism evidence="6 7">
    <name type="scientific">Kibdelosporangium phytohabitans</name>
    <dbReference type="NCBI Taxonomy" id="860235"/>
    <lineage>
        <taxon>Bacteria</taxon>
        <taxon>Bacillati</taxon>
        <taxon>Actinomycetota</taxon>
        <taxon>Actinomycetes</taxon>
        <taxon>Pseudonocardiales</taxon>
        <taxon>Pseudonocardiaceae</taxon>
        <taxon>Kibdelosporangium</taxon>
    </lineage>
</organism>
<evidence type="ECO:0000313" key="6">
    <source>
        <dbReference type="EMBL" id="ALG15084.1"/>
    </source>
</evidence>
<protein>
    <submittedName>
        <fullName evidence="6">Peptidase S1</fullName>
    </submittedName>
</protein>
<keyword evidence="2" id="KW-0720">Serine protease</keyword>
<dbReference type="InterPro" id="IPR001254">
    <property type="entry name" value="Trypsin_dom"/>
</dbReference>
<keyword evidence="4" id="KW-0732">Signal</keyword>
<dbReference type="EMBL" id="CP012752">
    <property type="protein sequence ID" value="ALG15084.1"/>
    <property type="molecule type" value="Genomic_DNA"/>
</dbReference>
<dbReference type="GO" id="GO:0006508">
    <property type="term" value="P:proteolysis"/>
    <property type="evidence" value="ECO:0007669"/>
    <property type="project" value="UniProtKB-KW"/>
</dbReference>
<dbReference type="KEGG" id="kphy:AOZ06_26740"/>
<keyword evidence="2" id="KW-0378">Hydrolase</keyword>
<dbReference type="Pfam" id="PF00089">
    <property type="entry name" value="Trypsin"/>
    <property type="match status" value="1"/>
</dbReference>
<dbReference type="GO" id="GO:0004252">
    <property type="term" value="F:serine-type endopeptidase activity"/>
    <property type="evidence" value="ECO:0007669"/>
    <property type="project" value="InterPro"/>
</dbReference>
<dbReference type="InterPro" id="IPR018114">
    <property type="entry name" value="TRYPSIN_HIS"/>
</dbReference>
<dbReference type="InterPro" id="IPR013783">
    <property type="entry name" value="Ig-like_fold"/>
</dbReference>
<name>A0A0N9I9H0_9PSEU</name>
<reference evidence="6 7" key="1">
    <citation type="submission" date="2015-07" db="EMBL/GenBank/DDBJ databases">
        <title>Genome sequencing of Kibdelosporangium phytohabitans.</title>
        <authorList>
            <person name="Qin S."/>
            <person name="Xing K."/>
        </authorList>
    </citation>
    <scope>NUCLEOTIDE SEQUENCE [LARGE SCALE GENOMIC DNA]</scope>
    <source>
        <strain evidence="6 7">KLBMP1111</strain>
    </source>
</reference>
<accession>A0A0N9I9H0</accession>
<evidence type="ECO:0000256" key="4">
    <source>
        <dbReference type="SAM" id="SignalP"/>
    </source>
</evidence>
<feature type="domain" description="Peptidase S1" evidence="5">
    <location>
        <begin position="49"/>
        <end position="281"/>
    </location>
</feature>
<dbReference type="PANTHER" id="PTHR24276">
    <property type="entry name" value="POLYSERASE-RELATED"/>
    <property type="match status" value="1"/>
</dbReference>
<sequence length="484" mass="48773">MRTPSLIAALCLALVAPALPAAAVEPPPGISTAATPTDQLKPGDVGTQVVNGQRTTVKENPFVIAGLRAGGGGPQGQSCTAAVVGKRKILTAAHCMIDVGGAKSYIYGDDDLNTAGDETFRTNVASYKVHPRYTGPNSWQTGYDVAVITTADDLPVPENQWAKVAGSSDSALTQPGKSGTAFGYGRTSANGGSGVLYKSTMPVNDANNCQVFNVRVNPDVMVCIGYDNGRTGTCSGDSGGPYIVDGVVVGVVSWGASGCDRYSIMGRLTNEMGDWARSEIGGGQPGDGKFTVALSPSSGKVEPGKHISTSVTTKAGDQGPEKLDLTAAGLPEGATATFQPTSVTSGEVAKLTVETAASTPKGTHKVTVTAKGPSGARTADYTLTVGDGGTTEGPKPSVSPSSGTVAPGGFANTTITVAGGTGTISLSASGIPFAPMFMPSTVSPGGTSRMSVAAPFQRGTYKITVVATDSAGKSGSTDYTLTVQ</sequence>
<dbReference type="PANTHER" id="PTHR24276:SF98">
    <property type="entry name" value="FI18310P1-RELATED"/>
    <property type="match status" value="1"/>
</dbReference>
<evidence type="ECO:0000313" key="7">
    <source>
        <dbReference type="Proteomes" id="UP000063699"/>
    </source>
</evidence>
<gene>
    <name evidence="6" type="ORF">AOZ06_26740</name>
</gene>
<dbReference type="Proteomes" id="UP000063699">
    <property type="component" value="Chromosome"/>
</dbReference>
<dbReference type="PROSITE" id="PS50240">
    <property type="entry name" value="TRYPSIN_DOM"/>
    <property type="match status" value="1"/>
</dbReference>
<dbReference type="Gene3D" id="2.40.10.10">
    <property type="entry name" value="Trypsin-like serine proteases"/>
    <property type="match status" value="1"/>
</dbReference>
<feature type="region of interest" description="Disordered" evidence="3">
    <location>
        <begin position="387"/>
        <end position="406"/>
    </location>
</feature>
<dbReference type="STRING" id="860235.AOZ06_26740"/>
<proteinExistence type="predicted"/>
<dbReference type="InterPro" id="IPR033116">
    <property type="entry name" value="TRYPSIN_SER"/>
</dbReference>
<dbReference type="InterPro" id="IPR050430">
    <property type="entry name" value="Peptidase_S1"/>
</dbReference>
<feature type="chain" id="PRO_5006035979" evidence="4">
    <location>
        <begin position="24"/>
        <end position="484"/>
    </location>
</feature>